<protein>
    <submittedName>
        <fullName evidence="1">Uncharacterized protein</fullName>
    </submittedName>
</protein>
<reference evidence="1" key="1">
    <citation type="submission" date="2020-06" db="EMBL/GenBank/DDBJ databases">
        <title>WGS assembly of Ceratodon purpureus strain R40.</title>
        <authorList>
            <person name="Carey S.B."/>
            <person name="Jenkins J."/>
            <person name="Shu S."/>
            <person name="Lovell J.T."/>
            <person name="Sreedasyam A."/>
            <person name="Maumus F."/>
            <person name="Tiley G.P."/>
            <person name="Fernandez-Pozo N."/>
            <person name="Barry K."/>
            <person name="Chen C."/>
            <person name="Wang M."/>
            <person name="Lipzen A."/>
            <person name="Daum C."/>
            <person name="Saski C.A."/>
            <person name="Payton A.C."/>
            <person name="Mcbreen J.C."/>
            <person name="Conrad R.E."/>
            <person name="Kollar L.M."/>
            <person name="Olsson S."/>
            <person name="Huttunen S."/>
            <person name="Landis J.B."/>
            <person name="Wickett N.J."/>
            <person name="Johnson M.G."/>
            <person name="Rensing S.A."/>
            <person name="Grimwood J."/>
            <person name="Schmutz J."/>
            <person name="Mcdaniel S.F."/>
        </authorList>
    </citation>
    <scope>NUCLEOTIDE SEQUENCE</scope>
    <source>
        <strain evidence="1">R40</strain>
    </source>
</reference>
<comment type="caution">
    <text evidence="1">The sequence shown here is derived from an EMBL/GenBank/DDBJ whole genome shotgun (WGS) entry which is preliminary data.</text>
</comment>
<dbReference type="AlphaFoldDB" id="A0A8T0HUJ2"/>
<sequence length="41" mass="4635">MGRDKAIWPAWIAVFLPALEYRLSSSRAPLKFPLPQMCSSV</sequence>
<dbReference type="EMBL" id="CM026426">
    <property type="protein sequence ID" value="KAG0574409.1"/>
    <property type="molecule type" value="Genomic_DNA"/>
</dbReference>
<evidence type="ECO:0000313" key="2">
    <source>
        <dbReference type="Proteomes" id="UP000822688"/>
    </source>
</evidence>
<name>A0A8T0HUJ2_CERPU</name>
<keyword evidence="2" id="KW-1185">Reference proteome</keyword>
<accession>A0A8T0HUJ2</accession>
<evidence type="ECO:0000313" key="1">
    <source>
        <dbReference type="EMBL" id="KAG0574409.1"/>
    </source>
</evidence>
<organism evidence="1 2">
    <name type="scientific">Ceratodon purpureus</name>
    <name type="common">Fire moss</name>
    <name type="synonym">Dicranum purpureum</name>
    <dbReference type="NCBI Taxonomy" id="3225"/>
    <lineage>
        <taxon>Eukaryota</taxon>
        <taxon>Viridiplantae</taxon>
        <taxon>Streptophyta</taxon>
        <taxon>Embryophyta</taxon>
        <taxon>Bryophyta</taxon>
        <taxon>Bryophytina</taxon>
        <taxon>Bryopsida</taxon>
        <taxon>Dicranidae</taxon>
        <taxon>Pseudoditrichales</taxon>
        <taxon>Ditrichaceae</taxon>
        <taxon>Ceratodon</taxon>
    </lineage>
</organism>
<proteinExistence type="predicted"/>
<gene>
    <name evidence="1" type="ORF">KC19_VG260600</name>
</gene>
<dbReference type="Proteomes" id="UP000822688">
    <property type="component" value="Chromosome V"/>
</dbReference>